<evidence type="ECO:0000313" key="1">
    <source>
        <dbReference type="EMBL" id="QNN52417.1"/>
    </source>
</evidence>
<dbReference type="NCBIfam" id="NF006743">
    <property type="entry name" value="PRK09270.1-2"/>
    <property type="match status" value="1"/>
</dbReference>
<accession>A0A7G9R9Z2</accession>
<dbReference type="AlphaFoldDB" id="A0A7G9R9Z2"/>
<sequence length="213" mass="23054">MPTADLAELTGHALRLVPAEGRAVLGITGPPGAGKSTLAGQLLAAVTASGALRAEEVALVPMDGFHLADAQLDRLGLRERKGAPATFDLHGYLATLRRLHCRDPDPVYVPAFERDLEQPLAAARVVLPQVRLVVTEGNYLLLREGGWERVRALLDETWYVDVADRLRRERLIARHVRFGKDPAAAAAWVEAVDEPNARLVAAGRTRADRVVAG</sequence>
<dbReference type="Proteomes" id="UP000515947">
    <property type="component" value="Chromosome"/>
</dbReference>
<keyword evidence="1" id="KW-0808">Transferase</keyword>
<protein>
    <submittedName>
        <fullName evidence="1">Nucleoside/nucleotide kinase family protein</fullName>
    </submittedName>
</protein>
<dbReference type="EMBL" id="CP060713">
    <property type="protein sequence ID" value="QNN52417.1"/>
    <property type="molecule type" value="Genomic_DNA"/>
</dbReference>
<dbReference type="Pfam" id="PF03308">
    <property type="entry name" value="MeaB"/>
    <property type="match status" value="1"/>
</dbReference>
<dbReference type="InterPro" id="IPR027417">
    <property type="entry name" value="P-loop_NTPase"/>
</dbReference>
<keyword evidence="2" id="KW-1185">Reference proteome</keyword>
<proteinExistence type="predicted"/>
<evidence type="ECO:0000313" key="2">
    <source>
        <dbReference type="Proteomes" id="UP000515947"/>
    </source>
</evidence>
<dbReference type="RefSeq" id="WP_187578259.1">
    <property type="nucleotide sequence ID" value="NZ_CP060713.1"/>
</dbReference>
<keyword evidence="1" id="KW-0418">Kinase</keyword>
<reference evidence="1 2" key="1">
    <citation type="submission" date="2020-08" db="EMBL/GenBank/DDBJ databases">
        <title>Genome sequence of Nocardioides mesophilus KACC 16243T.</title>
        <authorList>
            <person name="Hyun D.-W."/>
            <person name="Bae J.-W."/>
        </authorList>
    </citation>
    <scope>NUCLEOTIDE SEQUENCE [LARGE SCALE GENOMIC DNA]</scope>
    <source>
        <strain evidence="1 2">KACC 16243</strain>
    </source>
</reference>
<dbReference type="PANTHER" id="PTHR10285">
    <property type="entry name" value="URIDINE KINASE"/>
    <property type="match status" value="1"/>
</dbReference>
<organism evidence="1 2">
    <name type="scientific">Nocardioides mesophilus</name>
    <dbReference type="NCBI Taxonomy" id="433659"/>
    <lineage>
        <taxon>Bacteria</taxon>
        <taxon>Bacillati</taxon>
        <taxon>Actinomycetota</taxon>
        <taxon>Actinomycetes</taxon>
        <taxon>Propionibacteriales</taxon>
        <taxon>Nocardioidaceae</taxon>
        <taxon>Nocardioides</taxon>
    </lineage>
</organism>
<name>A0A7G9R9Z2_9ACTN</name>
<gene>
    <name evidence="1" type="ORF">H9L09_18385</name>
</gene>
<dbReference type="SUPFAM" id="SSF52540">
    <property type="entry name" value="P-loop containing nucleoside triphosphate hydrolases"/>
    <property type="match status" value="1"/>
</dbReference>
<dbReference type="Gene3D" id="3.40.50.300">
    <property type="entry name" value="P-loop containing nucleotide triphosphate hydrolases"/>
    <property type="match status" value="1"/>
</dbReference>
<dbReference type="KEGG" id="nmes:H9L09_18385"/>
<dbReference type="GO" id="GO:0016301">
    <property type="term" value="F:kinase activity"/>
    <property type="evidence" value="ECO:0007669"/>
    <property type="project" value="UniProtKB-KW"/>
</dbReference>